<comment type="caution">
    <text evidence="4">The sequence shown here is derived from an EMBL/GenBank/DDBJ whole genome shotgun (WGS) entry which is preliminary data.</text>
</comment>
<dbReference type="OrthoDB" id="5431474at2759"/>
<dbReference type="EMBL" id="NKHZ01000051">
    <property type="protein sequence ID" value="PNS17270.1"/>
    <property type="molecule type" value="Genomic_DNA"/>
</dbReference>
<feature type="region of interest" description="Disordered" evidence="3">
    <location>
        <begin position="323"/>
        <end position="372"/>
    </location>
</feature>
<name>A0A2K1QQQ8_9PEZI</name>
<feature type="region of interest" description="Disordered" evidence="3">
    <location>
        <begin position="953"/>
        <end position="972"/>
    </location>
</feature>
<dbReference type="GO" id="GO:0005856">
    <property type="term" value="C:cytoskeleton"/>
    <property type="evidence" value="ECO:0007669"/>
    <property type="project" value="TreeGrafter"/>
</dbReference>
<feature type="region of interest" description="Disordered" evidence="3">
    <location>
        <begin position="455"/>
        <end position="480"/>
    </location>
</feature>
<feature type="region of interest" description="Disordered" evidence="3">
    <location>
        <begin position="1"/>
        <end position="79"/>
    </location>
</feature>
<accession>A0A2K1QQQ8</accession>
<keyword evidence="5" id="KW-1185">Reference proteome</keyword>
<dbReference type="PANTHER" id="PTHR32083">
    <property type="entry name" value="CILIA AND FLAGELLA-ASSOCIATED PROTEIN 58-RELATED"/>
    <property type="match status" value="1"/>
</dbReference>
<evidence type="ECO:0000256" key="3">
    <source>
        <dbReference type="SAM" id="MobiDB-lite"/>
    </source>
</evidence>
<dbReference type="PANTHER" id="PTHR32083:SF48">
    <property type="entry name" value="TRANS-GOLGI NETWORK-LOCALIZED SYP41-INTERACTING PROTEIN 1"/>
    <property type="match status" value="1"/>
</dbReference>
<evidence type="ECO:0000256" key="1">
    <source>
        <dbReference type="ARBA" id="ARBA00023054"/>
    </source>
</evidence>
<evidence type="ECO:0000313" key="5">
    <source>
        <dbReference type="Proteomes" id="UP000243797"/>
    </source>
</evidence>
<feature type="coiled-coil region" evidence="2">
    <location>
        <begin position="533"/>
        <end position="574"/>
    </location>
</feature>
<dbReference type="AlphaFoldDB" id="A0A2K1QQQ8"/>
<protein>
    <submittedName>
        <fullName evidence="4">Uncharacterized protein</fullName>
    </submittedName>
</protein>
<feature type="compositionally biased region" description="Polar residues" evidence="3">
    <location>
        <begin position="24"/>
        <end position="37"/>
    </location>
</feature>
<organism evidence="4 5">
    <name type="scientific">Sphaceloma murrayae</name>
    <dbReference type="NCBI Taxonomy" id="2082308"/>
    <lineage>
        <taxon>Eukaryota</taxon>
        <taxon>Fungi</taxon>
        <taxon>Dikarya</taxon>
        <taxon>Ascomycota</taxon>
        <taxon>Pezizomycotina</taxon>
        <taxon>Dothideomycetes</taxon>
        <taxon>Dothideomycetidae</taxon>
        <taxon>Myriangiales</taxon>
        <taxon>Elsinoaceae</taxon>
        <taxon>Sphaceloma</taxon>
    </lineage>
</organism>
<feature type="region of interest" description="Disordered" evidence="3">
    <location>
        <begin position="1046"/>
        <end position="1068"/>
    </location>
</feature>
<dbReference type="STRING" id="2082308.A0A2K1QQQ8"/>
<evidence type="ECO:0000313" key="4">
    <source>
        <dbReference type="EMBL" id="PNS17270.1"/>
    </source>
</evidence>
<feature type="region of interest" description="Disordered" evidence="3">
    <location>
        <begin position="178"/>
        <end position="230"/>
    </location>
</feature>
<feature type="compositionally biased region" description="Pro residues" evidence="3">
    <location>
        <begin position="274"/>
        <end position="287"/>
    </location>
</feature>
<proteinExistence type="predicted"/>
<feature type="compositionally biased region" description="Polar residues" evidence="3">
    <location>
        <begin position="178"/>
        <end position="194"/>
    </location>
</feature>
<dbReference type="InParanoid" id="A0A2K1QQQ8"/>
<feature type="compositionally biased region" description="Polar residues" evidence="3">
    <location>
        <begin position="68"/>
        <end position="79"/>
    </location>
</feature>
<gene>
    <name evidence="4" type="ORF">CAC42_6953</name>
</gene>
<feature type="compositionally biased region" description="Basic and acidic residues" evidence="3">
    <location>
        <begin position="455"/>
        <end position="470"/>
    </location>
</feature>
<feature type="region of interest" description="Disordered" evidence="3">
    <location>
        <begin position="250"/>
        <end position="288"/>
    </location>
</feature>
<evidence type="ECO:0000256" key="2">
    <source>
        <dbReference type="SAM" id="Coils"/>
    </source>
</evidence>
<dbReference type="PRINTS" id="PR01217">
    <property type="entry name" value="PRICHEXTENSN"/>
</dbReference>
<keyword evidence="1 2" id="KW-0175">Coiled coil</keyword>
<feature type="region of interest" description="Disordered" evidence="3">
    <location>
        <begin position="92"/>
        <end position="118"/>
    </location>
</feature>
<sequence length="1112" mass="121744">MAPKFLIRKHDQKDATDADISAAEESSTEALTVNTSVGRKRRRSFLDRIPTSLNVSTDSLPDGAGETTPRTSSNEKSSTSFLLTVNNLIRSPRSAVPNSDTSLKPPVGRPRARTAPSTPCNEDVALVVAPIELPAHVPPREKVLMPQTADVPSIADRPEEKQESELWASSWFRRPQEVVTSDIQRTPTMPTPASQPDLVMQEDDISPKNQMKEPRTPQQQQRTPAGVSDHQLRAPASVGMVELSANPTIRREAPSSAPQLHPPRQRPHARSIGPIPPPGRPFIPMPSWPVTGTPNALLGPIPPGAGPAPPSYAHFPRVPFFAPNRSNSMPTPPAHTSPKPASLPTPPPPPTAARNPSPAPTSRPPSPTPNQLSALRQAHTALLSNLHATHARETASLHRTIAEQRNALDAAHHELANLRTHVTLLSRAAALAPGRTLSPSGLLPVLDTSPETLLREREREREREEGRRIGSEATTVPSRAESIASFDAEERVRQASSATVATEVEVGSPSEHAELALEVENLKTVLGRREGALSEAEGEIAGLQREVDGARRELEREREEKEGVVQTLRAVERKEAQMRAALGRAGKKEMALKVKLGDLEGRLVMSNEERVDLREAWEGLIARVKEGDREREEGKGREGRLKNELKALVQKEREAREGMEKMMSEMARLRGDAVQRSKEAVRGDERGIEVVELRSVLEATKSMLDVETKRASRAETELVAEKKEVSRMRTKLNELEKQLASPVDQTGMITIANALGGEYGGISPIGPTSIVGRLHLLRSEVRHLDSDERKKLADEIRRLEGRSVYADTGCQTDKSSEEKRDKEREKAHKVMMRKLEAERDQLSGLLSTEIRRAARQSGRIDDGFQGLSRLERWDSVSSRASTIRIKPSSMSLNSADNDKHAACEELLDKARQGFEEEIKGLVKEIVLYKLDIKGYKKDLRKANNALKMLKQVSTPTSAEDRVVPESAKVEPLSLRSRASTTNLAKEQVKDPGRPGVSRIRSVDGLGITFGDHRPDNDNDEGDGEDARLARKDSGFAGKTMAVDEVSTAGPSTFTGLTPTMTNGDLQRAGTQRSIAQSIISSYGKDRNSVPPDALLDEEDLRPLSTVAEVGSA</sequence>
<feature type="coiled-coil region" evidence="2">
    <location>
        <begin position="704"/>
        <end position="738"/>
    </location>
</feature>
<reference evidence="4 5" key="1">
    <citation type="submission" date="2017-06" db="EMBL/GenBank/DDBJ databases">
        <title>Draft genome sequence of a variant of Elsinoe murrayae.</title>
        <authorList>
            <person name="Cheng Q."/>
        </authorList>
    </citation>
    <scope>NUCLEOTIDE SEQUENCE [LARGE SCALE GENOMIC DNA]</scope>
    <source>
        <strain evidence="4 5">CQ-2017a</strain>
    </source>
</reference>
<feature type="compositionally biased region" description="Pro residues" evidence="3">
    <location>
        <begin position="330"/>
        <end position="368"/>
    </location>
</feature>
<feature type="region of interest" description="Disordered" evidence="3">
    <location>
        <begin position="978"/>
        <end position="1026"/>
    </location>
</feature>
<feature type="compositionally biased region" description="Polar residues" evidence="3">
    <location>
        <begin position="1048"/>
        <end position="1068"/>
    </location>
</feature>
<dbReference type="Proteomes" id="UP000243797">
    <property type="component" value="Unassembled WGS sequence"/>
</dbReference>